<feature type="compositionally biased region" description="Polar residues" evidence="1">
    <location>
        <begin position="193"/>
        <end position="214"/>
    </location>
</feature>
<dbReference type="GO" id="GO:0005634">
    <property type="term" value="C:nucleus"/>
    <property type="evidence" value="ECO:0007669"/>
    <property type="project" value="TreeGrafter"/>
</dbReference>
<feature type="domain" description="FHA" evidence="2">
    <location>
        <begin position="38"/>
        <end position="89"/>
    </location>
</feature>
<evidence type="ECO:0000313" key="3">
    <source>
        <dbReference type="Proteomes" id="UP000301870"/>
    </source>
</evidence>
<dbReference type="AlphaFoldDB" id="A0A9J7IUS0"/>
<dbReference type="RefSeq" id="XP_022826499.1">
    <property type="nucleotide sequence ID" value="XM_022970731.1"/>
</dbReference>
<dbReference type="OrthoDB" id="342264at2759"/>
<feature type="region of interest" description="Disordered" evidence="1">
    <location>
        <begin position="682"/>
        <end position="721"/>
    </location>
</feature>
<evidence type="ECO:0000313" key="4">
    <source>
        <dbReference type="RefSeq" id="XP_022826499.1"/>
    </source>
</evidence>
<gene>
    <name evidence="4 5" type="primary">LOC111356409</name>
</gene>
<dbReference type="GeneID" id="111356409"/>
<dbReference type="Gene3D" id="2.60.200.20">
    <property type="match status" value="1"/>
</dbReference>
<feature type="region of interest" description="Disordered" evidence="1">
    <location>
        <begin position="161"/>
        <end position="217"/>
    </location>
</feature>
<dbReference type="PANTHER" id="PTHR36562">
    <property type="entry name" value="SERINE/ARGININE REPETITIVE MATRIX 2"/>
    <property type="match status" value="1"/>
</dbReference>
<dbReference type="SUPFAM" id="SSF49879">
    <property type="entry name" value="SMAD/FHA domain"/>
    <property type="match status" value="1"/>
</dbReference>
<keyword evidence="3" id="KW-1185">Reference proteome</keyword>
<dbReference type="InterPro" id="IPR051372">
    <property type="entry name" value="CWC21"/>
</dbReference>
<dbReference type="RefSeq" id="XP_022826500.1">
    <property type="nucleotide sequence ID" value="XM_022970732.1"/>
</dbReference>
<accession>A0A9J7IUS0</accession>
<feature type="compositionally biased region" description="Polar residues" evidence="1">
    <location>
        <begin position="682"/>
        <end position="717"/>
    </location>
</feature>
<feature type="compositionally biased region" description="Basic residues" evidence="1">
    <location>
        <begin position="170"/>
        <end position="184"/>
    </location>
</feature>
<dbReference type="Proteomes" id="UP000301870">
    <property type="component" value="Chromosome 23"/>
</dbReference>
<feature type="compositionally biased region" description="Basic residues" evidence="1">
    <location>
        <begin position="458"/>
        <end position="471"/>
    </location>
</feature>
<dbReference type="InterPro" id="IPR008984">
    <property type="entry name" value="SMAD_FHA_dom_sf"/>
</dbReference>
<dbReference type="PROSITE" id="PS50006">
    <property type="entry name" value="FHA_DOMAIN"/>
    <property type="match status" value="1"/>
</dbReference>
<dbReference type="KEGG" id="sliu:111356409"/>
<feature type="region of interest" description="Disordered" evidence="1">
    <location>
        <begin position="806"/>
        <end position="827"/>
    </location>
</feature>
<evidence type="ECO:0000313" key="5">
    <source>
        <dbReference type="RefSeq" id="XP_022826500.1"/>
    </source>
</evidence>
<evidence type="ECO:0000259" key="2">
    <source>
        <dbReference type="PROSITE" id="PS50006"/>
    </source>
</evidence>
<sequence>MESNESGESAQELPKINREQVGYLGICGHNFPLYIGRNKIGKDRETCNIILNFGCISKEHALINIIDKKELMVMDLESERYTKLSSTYLSPYIPYRIKDGDMVQFGDFFGVVNILKDDDAQPITQDKDSPGIPVTSNQVSNINEAPTPLIHDLRSEPLCVNNKAGSSVTKSRRKRSKKPAKKNKTLPIEAGGPTTSTTSFSVIDNPSTSYNESSGPREIGHDSIANCEDDVLGHTTKHLPQVRKFDDQHEMQLDIYAATANKENNEGENNEGIFNAETEQFGILNDPIENLNQNKSNVTNISGCSAGGHNEQKLNTSGRVDDECNKQETKAVPVEPKLLVIPEKASSFSIHTGQQCKDQCSYCKTKFRLFDKPCHIAQIKKPEIQKKVLDNEKVLTVDSCLCDTCYRYVLRRNNYPPRHRRPPIKHSTTVTHKFPKKRNIKVRRQLKNETKNIQNDKLKKKPGPKSKNKKSKAADDKIDGESSEKPNDSTLDEIIVIESSDDEKQQRLDQNKTPVPDDYNHQSNSSEADRQTELKQQKDPTQFPPNLGVIKKLKKVQNVKRSIQDPDSLHKTQEEHIKKVDLKPDAPQNVGFCKAFEEYMAKTNILKKIPKNEQWTIESTANKKPADIILMRSLVKNAKNEENREDIVKDHITIVDNITLSKECSIEIIPKKKISDMNISKNKTQTSENTTQVTSENIGHTKQSNSVKSVNKESGNGVQDLKKSPIVSNVSLKESSIDGTPKMKHPDIIYTKGKWLIKKELNEMLKKENKSKVKFVKRSIPMNSYNKENGAKEGIPIVRNVSLNEGSDVETAPNKTPPNINISKNKGHVKKTPTEISKNKNNLESEDHVKMLETNPSISIRKMVPGESEMNLQCNIEFNNVKGVTSQGWEKCNFTIQFDEETKKVWNELQGPYGNRSSFLRHLVRLEKYFRQGDLILSPRVDPHSPVQ</sequence>
<dbReference type="InterPro" id="IPR000253">
    <property type="entry name" value="FHA_dom"/>
</dbReference>
<name>A0A9J7IUS0_SPOLT</name>
<feature type="compositionally biased region" description="Basic and acidic residues" evidence="1">
    <location>
        <begin position="446"/>
        <end position="457"/>
    </location>
</feature>
<protein>
    <submittedName>
        <fullName evidence="4 5">Uncharacterized protein LOC111356409 isoform X1</fullName>
    </submittedName>
</protein>
<feature type="compositionally biased region" description="Basic and acidic residues" evidence="1">
    <location>
        <begin position="527"/>
        <end position="538"/>
    </location>
</feature>
<evidence type="ECO:0000256" key="1">
    <source>
        <dbReference type="SAM" id="MobiDB-lite"/>
    </source>
</evidence>
<dbReference type="PANTHER" id="PTHR36562:SF6">
    <property type="entry name" value="EG:133E12.4 PROTEIN"/>
    <property type="match status" value="1"/>
</dbReference>
<feature type="compositionally biased region" description="Basic residues" evidence="1">
    <location>
        <begin position="433"/>
        <end position="445"/>
    </location>
</feature>
<feature type="compositionally biased region" description="Polar residues" evidence="1">
    <location>
        <begin position="813"/>
        <end position="824"/>
    </location>
</feature>
<reference evidence="4 5" key="1">
    <citation type="submission" date="2025-04" db="UniProtKB">
        <authorList>
            <consortium name="RefSeq"/>
        </authorList>
    </citation>
    <scope>IDENTIFICATION</scope>
    <source>
        <strain evidence="4 5">Ishihara</strain>
        <tissue evidence="4 5">Whole body</tissue>
    </source>
</reference>
<organism evidence="3 4">
    <name type="scientific">Spodoptera litura</name>
    <name type="common">Asian cotton leafworm</name>
    <dbReference type="NCBI Taxonomy" id="69820"/>
    <lineage>
        <taxon>Eukaryota</taxon>
        <taxon>Metazoa</taxon>
        <taxon>Ecdysozoa</taxon>
        <taxon>Arthropoda</taxon>
        <taxon>Hexapoda</taxon>
        <taxon>Insecta</taxon>
        <taxon>Pterygota</taxon>
        <taxon>Neoptera</taxon>
        <taxon>Endopterygota</taxon>
        <taxon>Lepidoptera</taxon>
        <taxon>Glossata</taxon>
        <taxon>Ditrysia</taxon>
        <taxon>Noctuoidea</taxon>
        <taxon>Noctuidae</taxon>
        <taxon>Amphipyrinae</taxon>
        <taxon>Spodoptera</taxon>
    </lineage>
</organism>
<dbReference type="Pfam" id="PF00498">
    <property type="entry name" value="FHA"/>
    <property type="match status" value="1"/>
</dbReference>
<feature type="compositionally biased region" description="Basic and acidic residues" evidence="1">
    <location>
        <begin position="472"/>
        <end position="487"/>
    </location>
</feature>
<feature type="region of interest" description="Disordered" evidence="1">
    <location>
        <begin position="414"/>
        <end position="546"/>
    </location>
</feature>
<proteinExistence type="predicted"/>